<accession>A0A7U8C8T3</accession>
<dbReference type="SMART" id="SM00267">
    <property type="entry name" value="GGDEF"/>
    <property type="match status" value="1"/>
</dbReference>
<reference evidence="3 4" key="1">
    <citation type="submission" date="2006-02" db="EMBL/GenBank/DDBJ databases">
        <authorList>
            <person name="Pinhassi J."/>
            <person name="Pedros-Alio C."/>
            <person name="Ferriera S."/>
            <person name="Johnson J."/>
            <person name="Kravitz S."/>
            <person name="Halpern A."/>
            <person name="Remington K."/>
            <person name="Beeson K."/>
            <person name="Tran B."/>
            <person name="Rogers Y.-H."/>
            <person name="Friedman R."/>
            <person name="Venter J.C."/>
        </authorList>
    </citation>
    <scope>NUCLEOTIDE SEQUENCE [LARGE SCALE GENOMIC DNA]</scope>
    <source>
        <strain evidence="3 4">MED92</strain>
    </source>
</reference>
<evidence type="ECO:0000313" key="4">
    <source>
        <dbReference type="Proteomes" id="UP000002171"/>
    </source>
</evidence>
<name>A0A7U8C8T3_NEPCE</name>
<dbReference type="RefSeq" id="WP_007022629.1">
    <property type="nucleotide sequence ID" value="NZ_CH724127.1"/>
</dbReference>
<dbReference type="CDD" id="cd01948">
    <property type="entry name" value="EAL"/>
    <property type="match status" value="1"/>
</dbReference>
<feature type="domain" description="GGDEF" evidence="2">
    <location>
        <begin position="215"/>
        <end position="350"/>
    </location>
</feature>
<dbReference type="PANTHER" id="PTHR33121:SF71">
    <property type="entry name" value="OXYGEN SENSOR PROTEIN DOSP"/>
    <property type="match status" value="1"/>
</dbReference>
<dbReference type="CDD" id="cd01949">
    <property type="entry name" value="GGDEF"/>
    <property type="match status" value="1"/>
</dbReference>
<dbReference type="NCBIfam" id="TIGR00254">
    <property type="entry name" value="GGDEF"/>
    <property type="match status" value="1"/>
</dbReference>
<sequence length="611" mass="69304">MASIEKLIRLHKSLMTVSHGQGFIEFPRITKLKRIVKACAKQLNVSRVSVWKLDNHRGCITCEVLYILDEDRYYFGVELFEKDFPAYFRAIRESRLINADNAITDDRTCEFSEPYLIPNAICSMLDAPIFSEGELRGVVCLEQIDQQRSWDMAEMSYVASLADNISMINEHELWLKDREQLEFLEQFDGLTGLEKRNNFQKRLDYDLQDSPDPDRSRALILLGIDFFGAVNETHGHKVADQLLVELSRQLSSISLTHHYRLSRIGGDSFAIWIPNLRGSEELQQLLQELQYVAEKEFICLDSPPISVNFSTGVVIYPSEGDLPFDPLRCAEIAMQRTKDQSRGGVQYFSTEWMVELEGKRTLENELVDALKNQELTAFYQPILCPDERKVVGLEALVRWQHPTKGLVSPADFLPAAKKLGLMGRIGSFMLQRASQDISQLQKMGGDVQWVSVNIASEQLYDPMLAKEIEQVLSEHNLPSSAIELEIVEELISQDSTLVRAQLNAMSELGVRLAIDDFGTGYSSLSRLKHMPVTKLKIDKSFVDGLPSSENDRCIAQSIIGLAKGLQIELVAEGVEEKAQVDFLKDLGCEYFQGYYFAKPLPIQEVHKYLGL</sequence>
<dbReference type="Pfam" id="PF01590">
    <property type="entry name" value="GAF"/>
    <property type="match status" value="1"/>
</dbReference>
<dbReference type="EMBL" id="AAOW01000005">
    <property type="protein sequence ID" value="EAR61894.1"/>
    <property type="molecule type" value="Genomic_DNA"/>
</dbReference>
<dbReference type="Gene3D" id="3.30.70.270">
    <property type="match status" value="1"/>
</dbReference>
<dbReference type="PROSITE" id="PS50883">
    <property type="entry name" value="EAL"/>
    <property type="match status" value="1"/>
</dbReference>
<dbReference type="InterPro" id="IPR043128">
    <property type="entry name" value="Rev_trsase/Diguanyl_cyclase"/>
</dbReference>
<dbReference type="InterPro" id="IPR035919">
    <property type="entry name" value="EAL_sf"/>
</dbReference>
<dbReference type="InterPro" id="IPR029016">
    <property type="entry name" value="GAF-like_dom_sf"/>
</dbReference>
<evidence type="ECO:0000313" key="3">
    <source>
        <dbReference type="EMBL" id="EAR61894.1"/>
    </source>
</evidence>
<dbReference type="InterPro" id="IPR001633">
    <property type="entry name" value="EAL_dom"/>
</dbReference>
<dbReference type="Gene3D" id="3.20.20.450">
    <property type="entry name" value="EAL domain"/>
    <property type="match status" value="1"/>
</dbReference>
<dbReference type="InterPro" id="IPR029787">
    <property type="entry name" value="Nucleotide_cyclase"/>
</dbReference>
<dbReference type="GO" id="GO:0071111">
    <property type="term" value="F:cyclic-guanylate-specific phosphodiesterase activity"/>
    <property type="evidence" value="ECO:0007669"/>
    <property type="project" value="InterPro"/>
</dbReference>
<dbReference type="SUPFAM" id="SSF55781">
    <property type="entry name" value="GAF domain-like"/>
    <property type="match status" value="1"/>
</dbReference>
<keyword evidence="4" id="KW-1185">Reference proteome</keyword>
<evidence type="ECO:0000259" key="2">
    <source>
        <dbReference type="PROSITE" id="PS50887"/>
    </source>
</evidence>
<dbReference type="OrthoDB" id="8416215at2"/>
<proteinExistence type="predicted"/>
<dbReference type="InterPro" id="IPR000160">
    <property type="entry name" value="GGDEF_dom"/>
</dbReference>
<dbReference type="InterPro" id="IPR050706">
    <property type="entry name" value="Cyclic-di-GMP_PDE-like"/>
</dbReference>
<dbReference type="InterPro" id="IPR003018">
    <property type="entry name" value="GAF"/>
</dbReference>
<dbReference type="Gene3D" id="3.30.450.40">
    <property type="match status" value="1"/>
</dbReference>
<dbReference type="PANTHER" id="PTHR33121">
    <property type="entry name" value="CYCLIC DI-GMP PHOSPHODIESTERASE PDEF"/>
    <property type="match status" value="1"/>
</dbReference>
<dbReference type="SMART" id="SM00065">
    <property type="entry name" value="GAF"/>
    <property type="match status" value="1"/>
</dbReference>
<dbReference type="AlphaFoldDB" id="A0A7U8C8T3"/>
<dbReference type="Pfam" id="PF00563">
    <property type="entry name" value="EAL"/>
    <property type="match status" value="1"/>
</dbReference>
<dbReference type="SUPFAM" id="SSF55073">
    <property type="entry name" value="Nucleotide cyclase"/>
    <property type="match status" value="1"/>
</dbReference>
<comment type="caution">
    <text evidence="3">The sequence shown here is derived from an EMBL/GenBank/DDBJ whole genome shotgun (WGS) entry which is preliminary data.</text>
</comment>
<dbReference type="PROSITE" id="PS50887">
    <property type="entry name" value="GGDEF"/>
    <property type="match status" value="1"/>
</dbReference>
<dbReference type="SMART" id="SM00052">
    <property type="entry name" value="EAL"/>
    <property type="match status" value="1"/>
</dbReference>
<dbReference type="SUPFAM" id="SSF141868">
    <property type="entry name" value="EAL domain-like"/>
    <property type="match status" value="1"/>
</dbReference>
<dbReference type="Pfam" id="PF00990">
    <property type="entry name" value="GGDEF"/>
    <property type="match status" value="1"/>
</dbReference>
<evidence type="ECO:0000259" key="1">
    <source>
        <dbReference type="PROSITE" id="PS50883"/>
    </source>
</evidence>
<dbReference type="Proteomes" id="UP000002171">
    <property type="component" value="Unassembled WGS sequence"/>
</dbReference>
<protein>
    <submittedName>
        <fullName evidence="3">Diguanylate cyclase/phosphodiesterase (GGDEF &amp; EALdomains) with PAS/PAC sensor</fullName>
    </submittedName>
</protein>
<organism evidence="3 4">
    <name type="scientific">Neptuniibacter caesariensis</name>
    <dbReference type="NCBI Taxonomy" id="207954"/>
    <lineage>
        <taxon>Bacteria</taxon>
        <taxon>Pseudomonadati</taxon>
        <taxon>Pseudomonadota</taxon>
        <taxon>Gammaproteobacteria</taxon>
        <taxon>Oceanospirillales</taxon>
        <taxon>Oceanospirillaceae</taxon>
        <taxon>Neptuniibacter</taxon>
    </lineage>
</organism>
<gene>
    <name evidence="3" type="ORF">MED92_03063</name>
</gene>
<feature type="domain" description="EAL" evidence="1">
    <location>
        <begin position="359"/>
        <end position="611"/>
    </location>
</feature>